<evidence type="ECO:0000313" key="9">
    <source>
        <dbReference type="Proteomes" id="UP001642464"/>
    </source>
</evidence>
<evidence type="ECO:0000256" key="4">
    <source>
        <dbReference type="ARBA" id="ARBA00023136"/>
    </source>
</evidence>
<gene>
    <name evidence="8" type="ORF">SCF082_LOCUS16910</name>
</gene>
<protein>
    <submittedName>
        <fullName evidence="8">Probable sugar phosphate/phosphate translocator At5g25400</fullName>
    </submittedName>
</protein>
<dbReference type="EMBL" id="CAXAMM010011112">
    <property type="protein sequence ID" value="CAK9025074.1"/>
    <property type="molecule type" value="Genomic_DNA"/>
</dbReference>
<dbReference type="InterPro" id="IPR037185">
    <property type="entry name" value="EmrE-like"/>
</dbReference>
<evidence type="ECO:0000256" key="2">
    <source>
        <dbReference type="ARBA" id="ARBA00022692"/>
    </source>
</evidence>
<keyword evidence="2 5" id="KW-0812">Transmembrane</keyword>
<keyword evidence="6" id="KW-0732">Signal</keyword>
<feature type="transmembrane region" description="Helical" evidence="5">
    <location>
        <begin position="331"/>
        <end position="350"/>
    </location>
</feature>
<feature type="domain" description="EamA" evidence="7">
    <location>
        <begin position="263"/>
        <end position="398"/>
    </location>
</feature>
<evidence type="ECO:0000256" key="3">
    <source>
        <dbReference type="ARBA" id="ARBA00022989"/>
    </source>
</evidence>
<organism evidence="8 9">
    <name type="scientific">Durusdinium trenchii</name>
    <dbReference type="NCBI Taxonomy" id="1381693"/>
    <lineage>
        <taxon>Eukaryota</taxon>
        <taxon>Sar</taxon>
        <taxon>Alveolata</taxon>
        <taxon>Dinophyceae</taxon>
        <taxon>Suessiales</taxon>
        <taxon>Symbiodiniaceae</taxon>
        <taxon>Durusdinium</taxon>
    </lineage>
</organism>
<feature type="transmembrane region" description="Helical" evidence="5">
    <location>
        <begin position="385"/>
        <end position="403"/>
    </location>
</feature>
<accession>A0ABP0KGI0</accession>
<evidence type="ECO:0000313" key="8">
    <source>
        <dbReference type="EMBL" id="CAK9025074.1"/>
    </source>
</evidence>
<feature type="signal peptide" evidence="6">
    <location>
        <begin position="1"/>
        <end position="17"/>
    </location>
</feature>
<keyword evidence="4 5" id="KW-0472">Membrane</keyword>
<dbReference type="PANTHER" id="PTHR11132">
    <property type="entry name" value="SOLUTE CARRIER FAMILY 35"/>
    <property type="match status" value="1"/>
</dbReference>
<proteinExistence type="predicted"/>
<feature type="transmembrane region" description="Helical" evidence="5">
    <location>
        <begin position="102"/>
        <end position="120"/>
    </location>
</feature>
<keyword evidence="3 5" id="KW-1133">Transmembrane helix</keyword>
<feature type="transmembrane region" description="Helical" evidence="5">
    <location>
        <begin position="291"/>
        <end position="311"/>
    </location>
</feature>
<sequence length="424" mass="45510">MTSLWFLYGFLVACVQSETCETTSLLQFNPGDAIAKNDSHHSKMTAKSEAAVPAENTRRSPLFLPEFGMNADFLNNQYDQGSSISLSQVAVADGDTSEKTWFAVYGLVALILIAISPIAYHEGVSAFVLLVSYLSAVTLVKVFVKQSIDLGYPFPNTITAMHMLAVCIVTLIFERPSMDEALKVLPISVLNGLSLLTNNSAFLYGGVAFVSMIAANVPFMTFSLELLKGKRSLNFASAFSVGLVCAGSVCCVQGEVNVSLAAFVLATVSALLRAARGVWQHELVSVSLSPLRLVFWNGFWSGCITLVMMAASKEGLEGLRSLRTVSTNAQIGLLSSIVAAVCLNITQWYAMKAVGALMASIIGNLNLILVIALSIAWLHEQVTPWQFLGVLLLATGTFANKMLPACLSAQKGKEAKEPASEKKQ</sequence>
<evidence type="ECO:0000259" key="7">
    <source>
        <dbReference type="Pfam" id="PF00892"/>
    </source>
</evidence>
<dbReference type="InterPro" id="IPR050186">
    <property type="entry name" value="TPT_transporter"/>
</dbReference>
<evidence type="ECO:0000256" key="1">
    <source>
        <dbReference type="ARBA" id="ARBA00004141"/>
    </source>
</evidence>
<dbReference type="Proteomes" id="UP001642464">
    <property type="component" value="Unassembled WGS sequence"/>
</dbReference>
<dbReference type="Pfam" id="PF00892">
    <property type="entry name" value="EamA"/>
    <property type="match status" value="1"/>
</dbReference>
<keyword evidence="9" id="KW-1185">Reference proteome</keyword>
<feature type="transmembrane region" description="Helical" evidence="5">
    <location>
        <begin position="357"/>
        <end position="379"/>
    </location>
</feature>
<reference evidence="8 9" key="1">
    <citation type="submission" date="2024-02" db="EMBL/GenBank/DDBJ databases">
        <authorList>
            <person name="Chen Y."/>
            <person name="Shah S."/>
            <person name="Dougan E. K."/>
            <person name="Thang M."/>
            <person name="Chan C."/>
        </authorList>
    </citation>
    <scope>NUCLEOTIDE SEQUENCE [LARGE SCALE GENOMIC DNA]</scope>
</reference>
<dbReference type="SUPFAM" id="SSF103481">
    <property type="entry name" value="Multidrug resistance efflux transporter EmrE"/>
    <property type="match status" value="1"/>
</dbReference>
<feature type="transmembrane region" description="Helical" evidence="5">
    <location>
        <begin position="150"/>
        <end position="173"/>
    </location>
</feature>
<feature type="chain" id="PRO_5045908145" evidence="6">
    <location>
        <begin position="18"/>
        <end position="424"/>
    </location>
</feature>
<name>A0ABP0KGI0_9DINO</name>
<feature type="transmembrane region" description="Helical" evidence="5">
    <location>
        <begin position="127"/>
        <end position="144"/>
    </location>
</feature>
<feature type="transmembrane region" description="Helical" evidence="5">
    <location>
        <begin position="202"/>
        <end position="221"/>
    </location>
</feature>
<comment type="caution">
    <text evidence="8">The sequence shown here is derived from an EMBL/GenBank/DDBJ whole genome shotgun (WGS) entry which is preliminary data.</text>
</comment>
<evidence type="ECO:0000256" key="5">
    <source>
        <dbReference type="SAM" id="Phobius"/>
    </source>
</evidence>
<dbReference type="InterPro" id="IPR000620">
    <property type="entry name" value="EamA_dom"/>
</dbReference>
<evidence type="ECO:0000256" key="6">
    <source>
        <dbReference type="SAM" id="SignalP"/>
    </source>
</evidence>
<comment type="subcellular location">
    <subcellularLocation>
        <location evidence="1">Membrane</location>
        <topology evidence="1">Multi-pass membrane protein</topology>
    </subcellularLocation>
</comment>